<keyword evidence="3" id="KW-0813">Transport</keyword>
<evidence type="ECO:0000256" key="7">
    <source>
        <dbReference type="ARBA" id="ARBA00023237"/>
    </source>
</evidence>
<keyword evidence="4" id="KW-1134">Transmembrane beta strand</keyword>
<dbReference type="InterPro" id="IPR051906">
    <property type="entry name" value="TolC-like"/>
</dbReference>
<evidence type="ECO:0000256" key="5">
    <source>
        <dbReference type="ARBA" id="ARBA00022692"/>
    </source>
</evidence>
<comment type="caution">
    <text evidence="9">The sequence shown here is derived from an EMBL/GenBank/DDBJ whole genome shotgun (WGS) entry which is preliminary data.</text>
</comment>
<comment type="similarity">
    <text evidence="2">Belongs to the outer membrane factor (OMF) (TC 1.B.17) family.</text>
</comment>
<name>A0ABS3Q5E2_9GAMM</name>
<evidence type="ECO:0000313" key="9">
    <source>
        <dbReference type="EMBL" id="MBO1927545.1"/>
    </source>
</evidence>
<proteinExistence type="inferred from homology"/>
<reference evidence="9 10" key="1">
    <citation type="submission" date="2021-03" db="EMBL/GenBank/DDBJ databases">
        <title>Thiomicrorhabdus sp.nov.,novel sulfur-oxidizing bacteria isolated from coastal sediment.</title>
        <authorList>
            <person name="Liu X."/>
        </authorList>
    </citation>
    <scope>NUCLEOTIDE SEQUENCE [LARGE SCALE GENOMIC DNA]</scope>
    <source>
        <strain evidence="9 10">6S2-11</strain>
    </source>
</reference>
<accession>A0ABS3Q5E2</accession>
<comment type="subcellular location">
    <subcellularLocation>
        <location evidence="1">Cell outer membrane</location>
    </subcellularLocation>
</comment>
<evidence type="ECO:0000256" key="1">
    <source>
        <dbReference type="ARBA" id="ARBA00004442"/>
    </source>
</evidence>
<dbReference type="PANTHER" id="PTHR30026">
    <property type="entry name" value="OUTER MEMBRANE PROTEIN TOLC"/>
    <property type="match status" value="1"/>
</dbReference>
<evidence type="ECO:0000256" key="4">
    <source>
        <dbReference type="ARBA" id="ARBA00022452"/>
    </source>
</evidence>
<gene>
    <name evidence="9" type="ORF">J3998_08130</name>
</gene>
<evidence type="ECO:0000256" key="2">
    <source>
        <dbReference type="ARBA" id="ARBA00007613"/>
    </source>
</evidence>
<dbReference type="Proteomes" id="UP000664835">
    <property type="component" value="Unassembled WGS sequence"/>
</dbReference>
<protein>
    <submittedName>
        <fullName evidence="9">TolC family protein</fullName>
    </submittedName>
</protein>
<dbReference type="RefSeq" id="WP_208149851.1">
    <property type="nucleotide sequence ID" value="NZ_JAGETV010000013.1"/>
</dbReference>
<dbReference type="EMBL" id="JAGETV010000013">
    <property type="protein sequence ID" value="MBO1927545.1"/>
    <property type="molecule type" value="Genomic_DNA"/>
</dbReference>
<evidence type="ECO:0000256" key="3">
    <source>
        <dbReference type="ARBA" id="ARBA00022448"/>
    </source>
</evidence>
<evidence type="ECO:0000313" key="10">
    <source>
        <dbReference type="Proteomes" id="UP000664835"/>
    </source>
</evidence>
<feature type="coiled-coil region" evidence="8">
    <location>
        <begin position="330"/>
        <end position="357"/>
    </location>
</feature>
<keyword evidence="10" id="KW-1185">Reference proteome</keyword>
<keyword evidence="8" id="KW-0175">Coiled coil</keyword>
<sequence length="437" mass="49881">MKLTSIILATFCLMPLPTKADSALKELLIIAEHNHPQIDYLRAAENLSLAKIQELQAQLQPQVRLQSELSYTIAEHKNYPRFANTLALNYPLSDPMLSAGEEVAISDMQSQSLLLEAGLQQIRLAAAQSYYQYWQEQAQLDYLQRERDFLIDLLFQVEERMQLGIEALEDMAQVESRLQQNRRTRLQSQSKLDTLRTALREQLGIIDRPEIALPSFNTKAIADEKPIVPEDLLEAYVNPLEQKAFSTREESIWQLLVMHNPKVEAIQQQVKTARKKIAQQKHFAAPRIEAFSALVYNDSNRNFYDDMTGIKAGIRLNAPLYLAGQDKALSAQARAQMHQLQALQRDQENQLIALAENSWQQIRNLYQQRAVQLKALNTAQCYLETIEHALVSGDSDTLELLEAQRKVYQVQSSLPQIEAQISQLKSKLFWALGMPLS</sequence>
<dbReference type="Pfam" id="PF02321">
    <property type="entry name" value="OEP"/>
    <property type="match status" value="1"/>
</dbReference>
<dbReference type="PANTHER" id="PTHR30026:SF20">
    <property type="entry name" value="OUTER MEMBRANE PROTEIN TOLC"/>
    <property type="match status" value="1"/>
</dbReference>
<evidence type="ECO:0000256" key="8">
    <source>
        <dbReference type="SAM" id="Coils"/>
    </source>
</evidence>
<organism evidence="9 10">
    <name type="scientific">Thiomicrorhabdus marina</name>
    <dbReference type="NCBI Taxonomy" id="2818442"/>
    <lineage>
        <taxon>Bacteria</taxon>
        <taxon>Pseudomonadati</taxon>
        <taxon>Pseudomonadota</taxon>
        <taxon>Gammaproteobacteria</taxon>
        <taxon>Thiotrichales</taxon>
        <taxon>Piscirickettsiaceae</taxon>
        <taxon>Thiomicrorhabdus</taxon>
    </lineage>
</organism>
<dbReference type="InterPro" id="IPR003423">
    <property type="entry name" value="OMP_efflux"/>
</dbReference>
<keyword evidence="5" id="KW-0812">Transmembrane</keyword>
<keyword evidence="6" id="KW-0472">Membrane</keyword>
<dbReference type="SUPFAM" id="SSF56954">
    <property type="entry name" value="Outer membrane efflux proteins (OEP)"/>
    <property type="match status" value="1"/>
</dbReference>
<dbReference type="Gene3D" id="1.20.1600.10">
    <property type="entry name" value="Outer membrane efflux proteins (OEP)"/>
    <property type="match status" value="1"/>
</dbReference>
<evidence type="ECO:0000256" key="6">
    <source>
        <dbReference type="ARBA" id="ARBA00023136"/>
    </source>
</evidence>
<keyword evidence="7" id="KW-0998">Cell outer membrane</keyword>